<dbReference type="GeneID" id="98151961"/>
<evidence type="ECO:0000313" key="2">
    <source>
        <dbReference type="Proteomes" id="UP001610444"/>
    </source>
</evidence>
<keyword evidence="2" id="KW-1185">Reference proteome</keyword>
<accession>A0ABR4JSS8</accession>
<dbReference type="RefSeq" id="XP_070895421.1">
    <property type="nucleotide sequence ID" value="XM_071036797.1"/>
</dbReference>
<comment type="caution">
    <text evidence="1">The sequence shown here is derived from an EMBL/GenBank/DDBJ whole genome shotgun (WGS) entry which is preliminary data.</text>
</comment>
<name>A0ABR4JSS8_9EURO</name>
<evidence type="ECO:0000313" key="1">
    <source>
        <dbReference type="EMBL" id="KAL2843054.1"/>
    </source>
</evidence>
<proteinExistence type="predicted"/>
<reference evidence="1 2" key="1">
    <citation type="submission" date="2024-07" db="EMBL/GenBank/DDBJ databases">
        <title>Section-level genome sequencing and comparative genomics of Aspergillus sections Usti and Cavernicolus.</title>
        <authorList>
            <consortium name="Lawrence Berkeley National Laboratory"/>
            <person name="Nybo J.L."/>
            <person name="Vesth T.C."/>
            <person name="Theobald S."/>
            <person name="Frisvad J.C."/>
            <person name="Larsen T.O."/>
            <person name="Kjaerboelling I."/>
            <person name="Rothschild-Mancinelli K."/>
            <person name="Lyhne E.K."/>
            <person name="Kogle M.E."/>
            <person name="Barry K."/>
            <person name="Clum A."/>
            <person name="Na H."/>
            <person name="Ledsgaard L."/>
            <person name="Lin J."/>
            <person name="Lipzen A."/>
            <person name="Kuo A."/>
            <person name="Riley R."/>
            <person name="Mondo S."/>
            <person name="LaButti K."/>
            <person name="Haridas S."/>
            <person name="Pangalinan J."/>
            <person name="Salamov A.A."/>
            <person name="Simmons B.A."/>
            <person name="Magnuson J.K."/>
            <person name="Chen J."/>
            <person name="Drula E."/>
            <person name="Henrissat B."/>
            <person name="Wiebenga A."/>
            <person name="Lubbers R.J."/>
            <person name="Gomes A.C."/>
            <person name="Macurrencykelacurrency M.R."/>
            <person name="Stajich J."/>
            <person name="Grigoriev I.V."/>
            <person name="Mortensen U.H."/>
            <person name="De vries R.P."/>
            <person name="Baker S.E."/>
            <person name="Andersen M.R."/>
        </authorList>
    </citation>
    <scope>NUCLEOTIDE SEQUENCE [LARGE SCALE GENOMIC DNA]</scope>
    <source>
        <strain evidence="1 2">CBS 756.74</strain>
    </source>
</reference>
<dbReference type="Proteomes" id="UP001610444">
    <property type="component" value="Unassembled WGS sequence"/>
</dbReference>
<protein>
    <submittedName>
        <fullName evidence="1">Uncharacterized protein</fullName>
    </submittedName>
</protein>
<dbReference type="EMBL" id="JBFXLR010000048">
    <property type="protein sequence ID" value="KAL2843054.1"/>
    <property type="molecule type" value="Genomic_DNA"/>
</dbReference>
<sequence length="374" mass="41019">MGLPGSPASPRKRRMILRESKDTEGELSIEDYLVRCDPYGTTTAKLALPYPLTCAPANPTIVGQVHACKDEILRVLDEDGFPTGGYNLHFRVQDVSKPEYPLGDRPQTTLRLIYLRVSSVPRRLGPTKDSIARILRQNGIVGVEVEIVFFDKCFRPSLFSIMSTDPAVRAYGTARRDILALVKRRLGREWSILTLFGMGLDKPKSTPTIVIFVNPFTAHDWADLALQIRLLLPHADPVALKMEVEFIPGRITAYNPADASNSPPGNAVSFATRMRADGVPSAGASIAVLPEGGGGWLGPFVTLDLARSGIEERSLVITLSVLRMWPALSNWRPQIAMGVPHSRHIKQSTISLSTRPETPKRLSAFVSFSSGSPN</sequence>
<gene>
    <name evidence="1" type="ORF">BJX68DRAFT_157822</name>
</gene>
<organism evidence="1 2">
    <name type="scientific">Aspergillus pseudodeflectus</name>
    <dbReference type="NCBI Taxonomy" id="176178"/>
    <lineage>
        <taxon>Eukaryota</taxon>
        <taxon>Fungi</taxon>
        <taxon>Dikarya</taxon>
        <taxon>Ascomycota</taxon>
        <taxon>Pezizomycotina</taxon>
        <taxon>Eurotiomycetes</taxon>
        <taxon>Eurotiomycetidae</taxon>
        <taxon>Eurotiales</taxon>
        <taxon>Aspergillaceae</taxon>
        <taxon>Aspergillus</taxon>
        <taxon>Aspergillus subgen. Nidulantes</taxon>
    </lineage>
</organism>